<dbReference type="HOGENOM" id="CLU_008831_0_2_2"/>
<dbReference type="SUPFAM" id="SSF46785">
    <property type="entry name" value="Winged helix' DNA-binding domain"/>
    <property type="match status" value="1"/>
</dbReference>
<dbReference type="SUPFAM" id="SSF111331">
    <property type="entry name" value="NAD kinase/diacylglycerol kinase-like"/>
    <property type="match status" value="1"/>
</dbReference>
<evidence type="ECO:0000313" key="2">
    <source>
        <dbReference type="EMBL" id="ABW02157.1"/>
    </source>
</evidence>
<dbReference type="GO" id="GO:0006741">
    <property type="term" value="P:NADP+ biosynthetic process"/>
    <property type="evidence" value="ECO:0007669"/>
    <property type="project" value="TreeGrafter"/>
</dbReference>
<dbReference type="RefSeq" id="WP_012186376.1">
    <property type="nucleotide sequence ID" value="NC_009954.1"/>
</dbReference>
<feature type="domain" description="HTH marR-type" evidence="1">
    <location>
        <begin position="252"/>
        <end position="302"/>
    </location>
</feature>
<dbReference type="EMBL" id="CP000852">
    <property type="protein sequence ID" value="ABW02157.1"/>
    <property type="molecule type" value="Genomic_DNA"/>
</dbReference>
<organism evidence="2 3">
    <name type="scientific">Caldivirga maquilingensis (strain ATCC 700844 / DSM 13496 / JCM 10307 / IC-167)</name>
    <dbReference type="NCBI Taxonomy" id="397948"/>
    <lineage>
        <taxon>Archaea</taxon>
        <taxon>Thermoproteota</taxon>
        <taxon>Thermoprotei</taxon>
        <taxon>Thermoproteales</taxon>
        <taxon>Thermoproteaceae</taxon>
        <taxon>Caldivirga</taxon>
    </lineage>
</organism>
<dbReference type="InterPro" id="IPR000835">
    <property type="entry name" value="HTH_MarR-typ"/>
</dbReference>
<dbReference type="STRING" id="397948.Cmaq_1331"/>
<dbReference type="Pfam" id="PF12802">
    <property type="entry name" value="MarR_2"/>
    <property type="match status" value="1"/>
</dbReference>
<reference evidence="2 3" key="1">
    <citation type="submission" date="2007-10" db="EMBL/GenBank/DDBJ databases">
        <title>Complete sequence of Caldivirga maquilingensis IC-167.</title>
        <authorList>
            <consortium name="US DOE Joint Genome Institute"/>
            <person name="Copeland A."/>
            <person name="Lucas S."/>
            <person name="Lapidus A."/>
            <person name="Barry K."/>
            <person name="Glavina del Rio T."/>
            <person name="Dalin E."/>
            <person name="Tice H."/>
            <person name="Pitluck S."/>
            <person name="Saunders E."/>
            <person name="Brettin T."/>
            <person name="Bruce D."/>
            <person name="Detter J.C."/>
            <person name="Han C."/>
            <person name="Schmutz J."/>
            <person name="Larimer F."/>
            <person name="Land M."/>
            <person name="Hauser L."/>
            <person name="Kyrpides N."/>
            <person name="Ivanova N."/>
            <person name="Biddle J.F."/>
            <person name="Zhang Z."/>
            <person name="Fitz-Gibbon S.T."/>
            <person name="Lowe T.M."/>
            <person name="Saltikov C."/>
            <person name="House C.H."/>
            <person name="Richardson P."/>
        </authorList>
    </citation>
    <scope>NUCLEOTIDE SEQUENCE [LARGE SCALE GENOMIC DNA]</scope>
    <source>
        <strain evidence="3">ATCC 700844 / DSM 13496 / JCM 10307 / IC-167</strain>
    </source>
</reference>
<gene>
    <name evidence="2" type="ordered locus">Cmaq_1331</name>
</gene>
<dbReference type="OrthoDB" id="350804at2157"/>
<dbReference type="PANTHER" id="PTHR20275:SF0">
    <property type="entry name" value="NAD KINASE"/>
    <property type="match status" value="1"/>
</dbReference>
<dbReference type="Gene3D" id="2.60.200.30">
    <property type="entry name" value="Probable inorganic polyphosphate/atp-NAD kinase, domain 2"/>
    <property type="match status" value="1"/>
</dbReference>
<dbReference type="GO" id="GO:0019674">
    <property type="term" value="P:NAD+ metabolic process"/>
    <property type="evidence" value="ECO:0007669"/>
    <property type="project" value="InterPro"/>
</dbReference>
<keyword evidence="3" id="KW-1185">Reference proteome</keyword>
<dbReference type="GO" id="GO:0003700">
    <property type="term" value="F:DNA-binding transcription factor activity"/>
    <property type="evidence" value="ECO:0007669"/>
    <property type="project" value="InterPro"/>
</dbReference>
<keyword evidence="2" id="KW-0418">Kinase</keyword>
<dbReference type="Gene3D" id="3.40.50.10330">
    <property type="entry name" value="Probable inorganic polyphosphate/atp-NAD kinase, domain 1"/>
    <property type="match status" value="1"/>
</dbReference>
<dbReference type="InterPro" id="IPR036390">
    <property type="entry name" value="WH_DNA-bd_sf"/>
</dbReference>
<dbReference type="KEGG" id="cma:Cmaq_1331"/>
<dbReference type="InterPro" id="IPR016064">
    <property type="entry name" value="NAD/diacylglycerol_kinase_sf"/>
</dbReference>
<dbReference type="GeneID" id="5710125"/>
<dbReference type="eggNOG" id="arCOG01348">
    <property type="taxonomic scope" value="Archaea"/>
</dbReference>
<dbReference type="AlphaFoldDB" id="A8M8T8"/>
<dbReference type="Pfam" id="PF20143">
    <property type="entry name" value="NAD_kinase_C"/>
    <property type="match status" value="1"/>
</dbReference>
<protein>
    <submittedName>
        <fullName evidence="2">ATP-NAD/AcoX kinase</fullName>
    </submittedName>
</protein>
<dbReference type="Proteomes" id="UP000001137">
    <property type="component" value="Chromosome"/>
</dbReference>
<accession>A8M8T8</accession>
<evidence type="ECO:0000313" key="3">
    <source>
        <dbReference type="Proteomes" id="UP000001137"/>
    </source>
</evidence>
<sequence>MKIIVFTKDGELPREFTKSDEVDSYPLTTDETVFSRYDFIGVLGTDRFILSALHKLAGVDKPIITIGYGAGYLNTINVTDFGDLMSSLKKGNYTVEAIPTLTTGQGYVAINDIVVAPTRSATLMEYTLIINNEFAWRDSADGLIIATPIGSTAYALSAGGVLIYGGLRSFEIVPINSTNIARVPVIVPDDSRIVISDLLSRSKIEVIADGLVRRSVNTTKVTVFKGPEIKLVKLSTATALDRYRRIIESMISDLPPSAKLILKVLEYEGPLTPKEIIEKTLIPQRTVRASLRLLLRKGLVNRLIVPRGSSRLVAYAISNGTKLNIK</sequence>
<name>A8M8T8_CALMQ</name>
<dbReference type="InterPro" id="IPR017437">
    <property type="entry name" value="ATP-NAD_kinase_PpnK-typ_C"/>
</dbReference>
<dbReference type="InterPro" id="IPR036388">
    <property type="entry name" value="WH-like_DNA-bd_sf"/>
</dbReference>
<dbReference type="InterPro" id="IPR017438">
    <property type="entry name" value="ATP-NAD_kinase_N"/>
</dbReference>
<dbReference type="GO" id="GO:0003951">
    <property type="term" value="F:NAD+ kinase activity"/>
    <property type="evidence" value="ECO:0007669"/>
    <property type="project" value="InterPro"/>
</dbReference>
<keyword evidence="2" id="KW-0808">Transferase</keyword>
<evidence type="ECO:0000259" key="1">
    <source>
        <dbReference type="Pfam" id="PF12802"/>
    </source>
</evidence>
<proteinExistence type="predicted"/>
<dbReference type="Gene3D" id="1.10.10.10">
    <property type="entry name" value="Winged helix-like DNA-binding domain superfamily/Winged helix DNA-binding domain"/>
    <property type="match status" value="1"/>
</dbReference>
<dbReference type="PANTHER" id="PTHR20275">
    <property type="entry name" value="NAD KINASE"/>
    <property type="match status" value="1"/>
</dbReference>